<dbReference type="PATRIC" id="fig|1229493.5.peg.228"/>
<feature type="coiled-coil region" evidence="2">
    <location>
        <begin position="163"/>
        <end position="207"/>
    </location>
</feature>
<dbReference type="Gene3D" id="2.40.30.170">
    <property type="match status" value="1"/>
</dbReference>
<proteinExistence type="inferred from homology"/>
<keyword evidence="2" id="KW-0175">Coiled coil</keyword>
<evidence type="ECO:0000256" key="2">
    <source>
        <dbReference type="SAM" id="Coils"/>
    </source>
</evidence>
<name>A0A0C1WC92_9VIBR</name>
<dbReference type="Proteomes" id="UP000031586">
    <property type="component" value="Unassembled WGS sequence"/>
</dbReference>
<evidence type="ECO:0000259" key="3">
    <source>
        <dbReference type="Pfam" id="PF25876"/>
    </source>
</evidence>
<feature type="domain" description="p-hydroxybenzoic acid efflux pump subunit AaeA-like beta-barrel" evidence="5">
    <location>
        <begin position="248"/>
        <end position="342"/>
    </location>
</feature>
<dbReference type="EMBL" id="JPRD01000011">
    <property type="protein sequence ID" value="KIF53902.1"/>
    <property type="molecule type" value="Genomic_DNA"/>
</dbReference>
<dbReference type="Pfam" id="PF25963">
    <property type="entry name" value="Beta-barrel_AAEA"/>
    <property type="match status" value="1"/>
</dbReference>
<dbReference type="InterPro" id="IPR058634">
    <property type="entry name" value="AaeA-lik-b-barrel"/>
</dbReference>
<dbReference type="Gene3D" id="2.40.50.100">
    <property type="match status" value="1"/>
</dbReference>
<dbReference type="SUPFAM" id="SSF111369">
    <property type="entry name" value="HlyD-like secretion proteins"/>
    <property type="match status" value="2"/>
</dbReference>
<evidence type="ECO:0000259" key="4">
    <source>
        <dbReference type="Pfam" id="PF25917"/>
    </source>
</evidence>
<dbReference type="Pfam" id="PF25876">
    <property type="entry name" value="HH_MFP_RND"/>
    <property type="match status" value="1"/>
</dbReference>
<evidence type="ECO:0000259" key="5">
    <source>
        <dbReference type="Pfam" id="PF25963"/>
    </source>
</evidence>
<gene>
    <name evidence="6" type="ORF">H735_05820</name>
</gene>
<dbReference type="Pfam" id="PF25917">
    <property type="entry name" value="BSH_RND"/>
    <property type="match status" value="1"/>
</dbReference>
<protein>
    <submittedName>
        <fullName evidence="6">Secretion protein</fullName>
    </submittedName>
</protein>
<evidence type="ECO:0000313" key="6">
    <source>
        <dbReference type="EMBL" id="KIF53902.1"/>
    </source>
</evidence>
<sequence length="368" mass="39173">MSETAAENQVSQTPQPVNKVKRTTNALLALTMVSIGTAIVADRIIPTTDNVRVEGNVVSLIPQVSGQVDSVSIKPNTQVKKGDVLLQINTTDHQIAVKQAEAKLKIAGQNVGSQMAGVMSAQAQLTTALVAQENAKRQGQRVLAMAEKGVVSKSDADTTRAAIAQANADVVNAKANLEKAKAQVGAAGEENAQIQSALLELQQAQLNLSRTTMRAPSDGAVTNFNLSQGAYATAGSPLMTFVESDGLWLEAFFRENSMGNINAGDKVEIALDYAPGQTFFGTVSSVDLGVAWGANNQPGTLATVKNQNGWLRDTQRMPVTIKLDDKHAADFMRIGGQADVVIYTESNALFNFLGKIWINLVSVFSYVR</sequence>
<dbReference type="AlphaFoldDB" id="A0A0C1WC92"/>
<dbReference type="PANTHER" id="PTHR30386">
    <property type="entry name" value="MEMBRANE FUSION SUBUNIT OF EMRAB-TOLC MULTIDRUG EFFLUX PUMP"/>
    <property type="match status" value="1"/>
</dbReference>
<dbReference type="InterPro" id="IPR058625">
    <property type="entry name" value="MdtA-like_BSH"/>
</dbReference>
<comment type="caution">
    <text evidence="6">The sequence shown here is derived from an EMBL/GenBank/DDBJ whole genome shotgun (WGS) entry which is preliminary data.</text>
</comment>
<feature type="domain" description="Multidrug resistance protein MdtA-like alpha-helical hairpin" evidence="3">
    <location>
        <begin position="119"/>
        <end position="183"/>
    </location>
</feature>
<feature type="domain" description="Multidrug resistance protein MdtA-like barrel-sandwich hybrid" evidence="4">
    <location>
        <begin position="56"/>
        <end position="239"/>
    </location>
</feature>
<evidence type="ECO:0000256" key="1">
    <source>
        <dbReference type="ARBA" id="ARBA00009477"/>
    </source>
</evidence>
<dbReference type="RefSeq" id="WP_020197777.1">
    <property type="nucleotide sequence ID" value="NZ_BAOH01000140.1"/>
</dbReference>
<organism evidence="6 7">
    <name type="scientific">Vibrio owensii CAIM 1854 = LMG 25443</name>
    <dbReference type="NCBI Taxonomy" id="1229493"/>
    <lineage>
        <taxon>Bacteria</taxon>
        <taxon>Pseudomonadati</taxon>
        <taxon>Pseudomonadota</taxon>
        <taxon>Gammaproteobacteria</taxon>
        <taxon>Vibrionales</taxon>
        <taxon>Vibrionaceae</taxon>
        <taxon>Vibrio</taxon>
    </lineage>
</organism>
<dbReference type="Gene3D" id="1.10.287.470">
    <property type="entry name" value="Helix hairpin bin"/>
    <property type="match status" value="1"/>
</dbReference>
<evidence type="ECO:0000313" key="7">
    <source>
        <dbReference type="Proteomes" id="UP000031586"/>
    </source>
</evidence>
<reference evidence="6 7" key="1">
    <citation type="submission" date="2014-07" db="EMBL/GenBank/DDBJ databases">
        <title>Unique and conserved regions in Vibrio harveyi and related species in comparison with the shrimp pathogen Vibrio harveyi CAIM 1792.</title>
        <authorList>
            <person name="Espinoza-Valles I."/>
            <person name="Vora G."/>
            <person name="Leekitcharoenphon P."/>
            <person name="Ussery D."/>
            <person name="Hoj L."/>
            <person name="Gomez-Gil B."/>
        </authorList>
    </citation>
    <scope>NUCLEOTIDE SEQUENCE [LARGE SCALE GENOMIC DNA]</scope>
    <source>
        <strain evidence="7">CAIM 1854 / LMG 25443</strain>
    </source>
</reference>
<comment type="similarity">
    <text evidence="1">Belongs to the membrane fusion protein (MFP) (TC 8.A.1) family.</text>
</comment>
<dbReference type="InterPro" id="IPR050739">
    <property type="entry name" value="MFP"/>
</dbReference>
<dbReference type="InterPro" id="IPR058624">
    <property type="entry name" value="MdtA-like_HH"/>
</dbReference>
<accession>A0A0C1WC92</accession>